<reference evidence="1" key="2">
    <citation type="journal article" date="2015" name="Fish Shellfish Immunol.">
        <title>Early steps in the European eel (Anguilla anguilla)-Vibrio vulnificus interaction in the gills: Role of the RtxA13 toxin.</title>
        <authorList>
            <person name="Callol A."/>
            <person name="Pajuelo D."/>
            <person name="Ebbesson L."/>
            <person name="Teles M."/>
            <person name="MacKenzie S."/>
            <person name="Amaro C."/>
        </authorList>
    </citation>
    <scope>NUCLEOTIDE SEQUENCE</scope>
</reference>
<proteinExistence type="predicted"/>
<organism evidence="1">
    <name type="scientific">Anguilla anguilla</name>
    <name type="common">European freshwater eel</name>
    <name type="synonym">Muraena anguilla</name>
    <dbReference type="NCBI Taxonomy" id="7936"/>
    <lineage>
        <taxon>Eukaryota</taxon>
        <taxon>Metazoa</taxon>
        <taxon>Chordata</taxon>
        <taxon>Craniata</taxon>
        <taxon>Vertebrata</taxon>
        <taxon>Euteleostomi</taxon>
        <taxon>Actinopterygii</taxon>
        <taxon>Neopterygii</taxon>
        <taxon>Teleostei</taxon>
        <taxon>Anguilliformes</taxon>
        <taxon>Anguillidae</taxon>
        <taxon>Anguilla</taxon>
    </lineage>
</organism>
<evidence type="ECO:0000313" key="1">
    <source>
        <dbReference type="EMBL" id="JAI02697.1"/>
    </source>
</evidence>
<dbReference type="AlphaFoldDB" id="A0A0E9XJS5"/>
<name>A0A0E9XJS5_ANGAN</name>
<accession>A0A0E9XJS5</accession>
<dbReference type="EMBL" id="GBXM01005881">
    <property type="protein sequence ID" value="JAI02697.1"/>
    <property type="molecule type" value="Transcribed_RNA"/>
</dbReference>
<protein>
    <submittedName>
        <fullName evidence="1">Uncharacterized protein</fullName>
    </submittedName>
</protein>
<reference evidence="1" key="1">
    <citation type="submission" date="2014-11" db="EMBL/GenBank/DDBJ databases">
        <authorList>
            <person name="Amaro Gonzalez C."/>
        </authorList>
    </citation>
    <scope>NUCLEOTIDE SEQUENCE</scope>
</reference>
<sequence>MFAHHARTTNKRTLSLTFDFLLYTKCQIWNISH</sequence>